<evidence type="ECO:0000256" key="3">
    <source>
        <dbReference type="SAM" id="MobiDB-lite"/>
    </source>
</evidence>
<evidence type="ECO:0000313" key="4">
    <source>
        <dbReference type="EMBL" id="THW89013.1"/>
    </source>
</evidence>
<evidence type="ECO:0000313" key="5">
    <source>
        <dbReference type="Proteomes" id="UP000304928"/>
    </source>
</evidence>
<dbReference type="GO" id="GO:0043248">
    <property type="term" value="P:proteasome assembly"/>
    <property type="evidence" value="ECO:0007669"/>
    <property type="project" value="InterPro"/>
</dbReference>
<evidence type="ECO:0000256" key="2">
    <source>
        <dbReference type="ARBA" id="ARBA00043974"/>
    </source>
</evidence>
<dbReference type="EMBL" id="QZAR01000090">
    <property type="protein sequence ID" value="THW89013.1"/>
    <property type="molecule type" value="Genomic_DNA"/>
</dbReference>
<dbReference type="GO" id="GO:0005737">
    <property type="term" value="C:cytoplasm"/>
    <property type="evidence" value="ECO:0007669"/>
    <property type="project" value="TreeGrafter"/>
</dbReference>
<organism evidence="4 5">
    <name type="scientific">Aureobasidium pullulans</name>
    <name type="common">Black yeast</name>
    <name type="synonym">Pullularia pullulans</name>
    <dbReference type="NCBI Taxonomy" id="5580"/>
    <lineage>
        <taxon>Eukaryota</taxon>
        <taxon>Fungi</taxon>
        <taxon>Dikarya</taxon>
        <taxon>Ascomycota</taxon>
        <taxon>Pezizomycotina</taxon>
        <taxon>Dothideomycetes</taxon>
        <taxon>Dothideomycetidae</taxon>
        <taxon>Dothideales</taxon>
        <taxon>Saccotheciaceae</taxon>
        <taxon>Aureobasidium</taxon>
    </lineage>
</organism>
<dbReference type="GO" id="GO:0000502">
    <property type="term" value="C:proteasome complex"/>
    <property type="evidence" value="ECO:0007669"/>
    <property type="project" value="UniProtKB-KW"/>
</dbReference>
<name>A0A4S9X8V4_AURPU</name>
<reference evidence="4 5" key="1">
    <citation type="submission" date="2018-10" db="EMBL/GenBank/DDBJ databases">
        <title>Fifty Aureobasidium pullulans genomes reveal a recombining polyextremotolerant generalist.</title>
        <authorList>
            <person name="Gostincar C."/>
            <person name="Turk M."/>
            <person name="Zajc J."/>
            <person name="Gunde-Cimerman N."/>
        </authorList>
    </citation>
    <scope>NUCLEOTIDE SEQUENCE [LARGE SCALE GENOMIC DNA]</scope>
    <source>
        <strain evidence="4 5">EXF-10507</strain>
    </source>
</reference>
<dbReference type="InterPro" id="IPR008012">
    <property type="entry name" value="Ump1"/>
</dbReference>
<gene>
    <name evidence="4" type="ORF">D6D15_05586</name>
</gene>
<proteinExistence type="inferred from homology"/>
<dbReference type="AlphaFoldDB" id="A0A4S9X8V4"/>
<dbReference type="GO" id="GO:0005634">
    <property type="term" value="C:nucleus"/>
    <property type="evidence" value="ECO:0007669"/>
    <property type="project" value="TreeGrafter"/>
</dbReference>
<keyword evidence="1" id="KW-0143">Chaperone</keyword>
<dbReference type="PANTHER" id="PTHR12828">
    <property type="entry name" value="PROTEASOME MATURATION PROTEIN UMP1"/>
    <property type="match status" value="1"/>
</dbReference>
<feature type="region of interest" description="Disordered" evidence="3">
    <location>
        <begin position="1"/>
        <end position="52"/>
    </location>
</feature>
<comment type="caution">
    <text evidence="4">The sequence shown here is derived from an EMBL/GenBank/DDBJ whole genome shotgun (WGS) entry which is preliminary data.</text>
</comment>
<sequence>MVSNACHHEQSLRMVPQKGHAQQTALAPSAPAAPGVHDTLRSNQSLNTPHNASPAFSAVASSHPLEARLSNWRSTQDSLKMTMLRREFGVGEPVRRGMEVKICQEGEWRPAVLGYKGEGVHEQILSGRDASVDWEDVFNGNETQNAPDFHSEMENKLKMNW</sequence>
<dbReference type="Pfam" id="PF05348">
    <property type="entry name" value="UMP1"/>
    <property type="match status" value="1"/>
</dbReference>
<dbReference type="PANTHER" id="PTHR12828:SF3">
    <property type="entry name" value="PROTEASOME MATURATION PROTEIN"/>
    <property type="match status" value="1"/>
</dbReference>
<accession>A0A4S9X8V4</accession>
<feature type="compositionally biased region" description="Basic and acidic residues" evidence="3">
    <location>
        <begin position="1"/>
        <end position="11"/>
    </location>
</feature>
<dbReference type="Proteomes" id="UP000304928">
    <property type="component" value="Unassembled WGS sequence"/>
</dbReference>
<keyword evidence="4" id="KW-0647">Proteasome</keyword>
<protein>
    <submittedName>
        <fullName evidence="4">Proteasome maturation factor UMP1</fullName>
    </submittedName>
</protein>
<evidence type="ECO:0000256" key="1">
    <source>
        <dbReference type="ARBA" id="ARBA00023186"/>
    </source>
</evidence>
<comment type="similarity">
    <text evidence="2">Belongs to the POMP/UMP1 family.</text>
</comment>
<feature type="compositionally biased region" description="Polar residues" evidence="3">
    <location>
        <begin position="41"/>
        <end position="51"/>
    </location>
</feature>